<dbReference type="AlphaFoldDB" id="A0A7R9FBC8"/>
<name>A0A7R9FBC8_9NEOP</name>
<accession>A0A7R9FBC8</accession>
<reference evidence="1" key="1">
    <citation type="submission" date="2020-11" db="EMBL/GenBank/DDBJ databases">
        <authorList>
            <person name="Tran Van P."/>
        </authorList>
    </citation>
    <scope>NUCLEOTIDE SEQUENCE</scope>
</reference>
<gene>
    <name evidence="1" type="ORF">TBIB3V08_LOCUS12654</name>
</gene>
<proteinExistence type="predicted"/>
<evidence type="ECO:0000313" key="1">
    <source>
        <dbReference type="EMBL" id="CAD7450384.1"/>
    </source>
</evidence>
<organism evidence="1">
    <name type="scientific">Timema bartmani</name>
    <dbReference type="NCBI Taxonomy" id="61472"/>
    <lineage>
        <taxon>Eukaryota</taxon>
        <taxon>Metazoa</taxon>
        <taxon>Ecdysozoa</taxon>
        <taxon>Arthropoda</taxon>
        <taxon>Hexapoda</taxon>
        <taxon>Insecta</taxon>
        <taxon>Pterygota</taxon>
        <taxon>Neoptera</taxon>
        <taxon>Polyneoptera</taxon>
        <taxon>Phasmatodea</taxon>
        <taxon>Timematodea</taxon>
        <taxon>Timematoidea</taxon>
        <taxon>Timematidae</taxon>
        <taxon>Timema</taxon>
    </lineage>
</organism>
<protein>
    <submittedName>
        <fullName evidence="1">Uncharacterized protein</fullName>
    </submittedName>
</protein>
<sequence length="91" mass="10430">MRRKQPQNMSTKNLETINIPFKDSDHSSIITGIGEANLTSIVEKISNAGRINFTMLSKTPRPDSDSSHRYKEAFYQKNGSFYYIHGQFSQK</sequence>
<dbReference type="EMBL" id="OD575012">
    <property type="protein sequence ID" value="CAD7450384.1"/>
    <property type="molecule type" value="Genomic_DNA"/>
</dbReference>